<evidence type="ECO:0000313" key="3">
    <source>
        <dbReference type="Proteomes" id="UP001500101"/>
    </source>
</evidence>
<dbReference type="InterPro" id="IPR016024">
    <property type="entry name" value="ARM-type_fold"/>
</dbReference>
<dbReference type="EMBL" id="BAAAZI010000006">
    <property type="protein sequence ID" value="GAA4138989.1"/>
    <property type="molecule type" value="Genomic_DNA"/>
</dbReference>
<reference evidence="3" key="1">
    <citation type="journal article" date="2019" name="Int. J. Syst. Evol. Microbiol.">
        <title>The Global Catalogue of Microorganisms (GCM) 10K type strain sequencing project: providing services to taxonomists for standard genome sequencing and annotation.</title>
        <authorList>
            <consortium name="The Broad Institute Genomics Platform"/>
            <consortium name="The Broad Institute Genome Sequencing Center for Infectious Disease"/>
            <person name="Wu L."/>
            <person name="Ma J."/>
        </authorList>
    </citation>
    <scope>NUCLEOTIDE SEQUENCE [LARGE SCALE GENOMIC DNA]</scope>
    <source>
        <strain evidence="3">JCM 16704</strain>
    </source>
</reference>
<keyword evidence="3" id="KW-1185">Reference proteome</keyword>
<evidence type="ECO:0008006" key="4">
    <source>
        <dbReference type="Google" id="ProtNLM"/>
    </source>
</evidence>
<sequence length="384" mass="45256">MDLSFYFKYYLLYLENKFMGYPIVIRLTVLIVMALICIYLFSLVRFVWINRRIRKKEKIKERLINRLDGRIHSILSNSDNLSEKHIQEKLSDVFSIIKSKRKDLITDLLIDISDELKKGNAHWNEENYKTLIYSLEIPMFWESELMSNSSNRRHEALRKLDDLGKGFTSSILMRSTNHKNKELRKQARAAVLKYDNIDPYKFLDDSFDQDFNALDEILIHRFLAEKSNNGRLPVLSRWVINAKNVNFKAFMIREIGKFKQTECSTFLVSLLQDELPPILKSAIIYSLGELNCFEQEERFIQMYPIANSEVQKSIIDALVNFNTQTGLDFLTKQFFKSTDNEQKVHLAYSIKKFGEQGRISLENLSARSNDFERKIFDQVKYQLS</sequence>
<evidence type="ECO:0000256" key="1">
    <source>
        <dbReference type="SAM" id="Phobius"/>
    </source>
</evidence>
<accession>A0ABP7YNT1</accession>
<evidence type="ECO:0000313" key="2">
    <source>
        <dbReference type="EMBL" id="GAA4138989.1"/>
    </source>
</evidence>
<protein>
    <recommendedName>
        <fullName evidence="4">HEAT repeat protein</fullName>
    </recommendedName>
</protein>
<keyword evidence="1" id="KW-0812">Transmembrane</keyword>
<dbReference type="Proteomes" id="UP001500101">
    <property type="component" value="Unassembled WGS sequence"/>
</dbReference>
<gene>
    <name evidence="2" type="ORF">GCM10022216_16640</name>
</gene>
<proteinExistence type="predicted"/>
<keyword evidence="1" id="KW-1133">Transmembrane helix</keyword>
<name>A0ABP7YNT1_9SPHI</name>
<organism evidence="2 3">
    <name type="scientific">Sphingobacterium kyonggiense</name>
    <dbReference type="NCBI Taxonomy" id="714075"/>
    <lineage>
        <taxon>Bacteria</taxon>
        <taxon>Pseudomonadati</taxon>
        <taxon>Bacteroidota</taxon>
        <taxon>Sphingobacteriia</taxon>
        <taxon>Sphingobacteriales</taxon>
        <taxon>Sphingobacteriaceae</taxon>
        <taxon>Sphingobacterium</taxon>
    </lineage>
</organism>
<dbReference type="SUPFAM" id="SSF48371">
    <property type="entry name" value="ARM repeat"/>
    <property type="match status" value="1"/>
</dbReference>
<keyword evidence="1" id="KW-0472">Membrane</keyword>
<comment type="caution">
    <text evidence="2">The sequence shown here is derived from an EMBL/GenBank/DDBJ whole genome shotgun (WGS) entry which is preliminary data.</text>
</comment>
<feature type="transmembrane region" description="Helical" evidence="1">
    <location>
        <begin position="20"/>
        <end position="48"/>
    </location>
</feature>